<protein>
    <submittedName>
        <fullName evidence="2">Beta-lactamase domain-containing protein</fullName>
    </submittedName>
</protein>
<proteinExistence type="predicted"/>
<dbReference type="InterPro" id="IPR036866">
    <property type="entry name" value="RibonucZ/Hydroxyglut_hydro"/>
</dbReference>
<name>A0A388TKU5_9BACT</name>
<dbReference type="Pfam" id="PF12706">
    <property type="entry name" value="Lactamase_B_2"/>
    <property type="match status" value="1"/>
</dbReference>
<reference evidence="2 3" key="1">
    <citation type="journal article" date="2019" name="ISME J.">
        <title>Genome analyses of uncultured TG2/ZB3 bacteria in 'Margulisbacteria' specifically attached to ectosymbiotic spirochetes of protists in the termite gut.</title>
        <authorList>
            <person name="Utami Y.D."/>
            <person name="Kuwahara H."/>
            <person name="Igai K."/>
            <person name="Murakami T."/>
            <person name="Sugaya K."/>
            <person name="Morikawa T."/>
            <person name="Nagura Y."/>
            <person name="Yuki M."/>
            <person name="Deevong P."/>
            <person name="Inoue T."/>
            <person name="Kihara K."/>
            <person name="Lo N."/>
            <person name="Yamada A."/>
            <person name="Ohkuma M."/>
            <person name="Hongoh Y."/>
        </authorList>
    </citation>
    <scope>NUCLEOTIDE SEQUENCE [LARGE SCALE GENOMIC DNA]</scope>
    <source>
        <strain evidence="2">RsDinE6-01</strain>
    </source>
</reference>
<dbReference type="Gene3D" id="3.60.15.10">
    <property type="entry name" value="Ribonuclease Z/Hydroxyacylglutathione hydrolase-like"/>
    <property type="match status" value="1"/>
</dbReference>
<dbReference type="PANTHER" id="PTHR42663:SF6">
    <property type="entry name" value="HYDROLASE C777.06C-RELATED"/>
    <property type="match status" value="1"/>
</dbReference>
<dbReference type="AlphaFoldDB" id="A0A388TKU5"/>
<dbReference type="SUPFAM" id="SSF56281">
    <property type="entry name" value="Metallo-hydrolase/oxidoreductase"/>
    <property type="match status" value="1"/>
</dbReference>
<dbReference type="Proteomes" id="UP000282196">
    <property type="component" value="Unassembled WGS sequence"/>
</dbReference>
<dbReference type="EMBL" id="BGZP01000009">
    <property type="protein sequence ID" value="GBR77646.1"/>
    <property type="molecule type" value="Genomic_DNA"/>
</dbReference>
<dbReference type="CDD" id="cd16279">
    <property type="entry name" value="metallo-hydrolase-like_MBL-fold"/>
    <property type="match status" value="1"/>
</dbReference>
<evidence type="ECO:0000313" key="3">
    <source>
        <dbReference type="Proteomes" id="UP000282196"/>
    </source>
</evidence>
<organism evidence="2 3">
    <name type="scientific">Candidatus Termititenax dinenymphae</name>
    <dbReference type="NCBI Taxonomy" id="2218523"/>
    <lineage>
        <taxon>Bacteria</taxon>
        <taxon>Bacillati</taxon>
        <taxon>Candidatus Margulisiibacteriota</taxon>
        <taxon>Candidatus Termititenacia</taxon>
        <taxon>Candidatus Termititenacales</taxon>
        <taxon>Candidatus Termititenacaceae</taxon>
        <taxon>Candidatus Termititenax</taxon>
    </lineage>
</organism>
<comment type="caution">
    <text evidence="2">The sequence shown here is derived from an EMBL/GenBank/DDBJ whole genome shotgun (WGS) entry which is preliminary data.</text>
</comment>
<keyword evidence="3" id="KW-1185">Reference proteome</keyword>
<dbReference type="PANTHER" id="PTHR42663">
    <property type="entry name" value="HYDROLASE C777.06C-RELATED-RELATED"/>
    <property type="match status" value="1"/>
</dbReference>
<gene>
    <name evidence="2" type="ORF">RDn1_305</name>
</gene>
<evidence type="ECO:0000313" key="2">
    <source>
        <dbReference type="EMBL" id="GBR77646.1"/>
    </source>
</evidence>
<evidence type="ECO:0000259" key="1">
    <source>
        <dbReference type="Pfam" id="PF12706"/>
    </source>
</evidence>
<sequence>MLEQDGQNLLIDTSIDLRQQALKYNIQNIAVVLLTHTHADHIFGLDEIRRYNLVQQKRIPVFLSAESDQELRKVMYYLYETPRQKGGGVSMLDNNILQPYQQSTVCGYTVTALPIHHGQLEIFGYRVNNFAYLTDCSGIPEKTVEKLSGLEVLVLDALRDTPHPTHFSLDEAVAAAERIGAKQTYFTHIAHNLEHEAVNARLPESMQLAHDGLTFLV</sequence>
<accession>A0A388TKU5</accession>
<feature type="domain" description="Metallo-beta-lactamase" evidence="1">
    <location>
        <begin position="8"/>
        <end position="189"/>
    </location>
</feature>
<dbReference type="InterPro" id="IPR001279">
    <property type="entry name" value="Metallo-B-lactamas"/>
</dbReference>